<evidence type="ECO:0000256" key="4">
    <source>
        <dbReference type="ARBA" id="ARBA00022692"/>
    </source>
</evidence>
<evidence type="ECO:0000256" key="3">
    <source>
        <dbReference type="ARBA" id="ARBA00022679"/>
    </source>
</evidence>
<name>A0A2S3X4A3_PSEPU</name>
<feature type="transmembrane region" description="Helical" evidence="7">
    <location>
        <begin position="152"/>
        <end position="170"/>
    </location>
</feature>
<evidence type="ECO:0000256" key="6">
    <source>
        <dbReference type="ARBA" id="ARBA00023136"/>
    </source>
</evidence>
<sequence length="553" mass="61059">MSLLSAGGAGAARLLKAEWPSLVLWAFLFSPLLARLLADCQCAKIDLLVLYTFAISFLWLLAIRFASANQFKVHLLLLPFYLLASIDLFVVLNFGSRLTAAYLFIALTNYKEATDFFATYWRSIAGILAVFVLCYGVGLAGLRGRRLYRNKAILVLALGGLLLGYGAYFYKTVKANSLSKGAVLDLVAKDQSTPVGYLSQIGLTATLYVESKGYIKQRLASEVKITSISDQADIDALVFVIGESSRPHNWSLYGYQNRTTPHLDQQPGLFKFNRMCTTAPYTSVAVPSLLSLEPIRDWDLIASNKSLVGILRAAGYDTYWLSSQEVDSFGGIIPQIAAEAQYRQYLERSYDGSLIPVLQSVLGKANGHRQAIFIHIKGSHFEYARRFPSDFAQFKPASGSQKDRITADYDNSVLYTDWLLSSIMQQLTVSQKKALLVYSSDHGENLLDDSRQLLGHGIGNEYDLATSAFVWSSGNLSPAQSGKLQKLKAREDQQVSIASLPHTLLNMTGISMPGYDSTQDLLSDDFKTSQCPHLLGTGYVPSFNFDIKHIAAE</sequence>
<dbReference type="GO" id="GO:0009244">
    <property type="term" value="P:lipopolysaccharide core region biosynthetic process"/>
    <property type="evidence" value="ECO:0007669"/>
    <property type="project" value="TreeGrafter"/>
</dbReference>
<keyword evidence="3" id="KW-0808">Transferase</keyword>
<evidence type="ECO:0000256" key="2">
    <source>
        <dbReference type="ARBA" id="ARBA00022475"/>
    </source>
</evidence>
<feature type="transmembrane region" description="Helical" evidence="7">
    <location>
        <begin position="119"/>
        <end position="140"/>
    </location>
</feature>
<evidence type="ECO:0000256" key="7">
    <source>
        <dbReference type="SAM" id="Phobius"/>
    </source>
</evidence>
<keyword evidence="6 7" id="KW-0472">Membrane</keyword>
<keyword evidence="5 7" id="KW-1133">Transmembrane helix</keyword>
<proteinExistence type="predicted"/>
<protein>
    <submittedName>
        <fullName evidence="9">Sulfatase</fullName>
    </submittedName>
</protein>
<reference evidence="9 10" key="1">
    <citation type="submission" date="2016-08" db="EMBL/GenBank/DDBJ databases">
        <authorList>
            <person name="Seilhamer J.J."/>
        </authorList>
    </citation>
    <scope>NUCLEOTIDE SEQUENCE [LARGE SCALE GENOMIC DNA]</scope>
    <source>
        <strain evidence="9 10">KH-21-114</strain>
    </source>
</reference>
<comment type="caution">
    <text evidence="9">The sequence shown here is derived from an EMBL/GenBank/DDBJ whole genome shotgun (WGS) entry which is preliminary data.</text>
</comment>
<dbReference type="PANTHER" id="PTHR30443:SF2">
    <property type="entry name" value="PHOSPHOETHANOLAMINE TRANSFERASE EPTC"/>
    <property type="match status" value="1"/>
</dbReference>
<evidence type="ECO:0000256" key="5">
    <source>
        <dbReference type="ARBA" id="ARBA00022989"/>
    </source>
</evidence>
<evidence type="ECO:0000313" key="9">
    <source>
        <dbReference type="EMBL" id="POG10410.1"/>
    </source>
</evidence>
<gene>
    <name evidence="9" type="ORF">BGP84_11995</name>
</gene>
<keyword evidence="4 7" id="KW-0812">Transmembrane</keyword>
<dbReference type="CDD" id="cd16017">
    <property type="entry name" value="LptA"/>
    <property type="match status" value="1"/>
</dbReference>
<dbReference type="AlphaFoldDB" id="A0A2S3X4A3"/>
<comment type="subcellular location">
    <subcellularLocation>
        <location evidence="1">Cell membrane</location>
        <topology evidence="1">Multi-pass membrane protein</topology>
    </subcellularLocation>
</comment>
<evidence type="ECO:0000313" key="10">
    <source>
        <dbReference type="Proteomes" id="UP000237230"/>
    </source>
</evidence>
<dbReference type="InterPro" id="IPR000917">
    <property type="entry name" value="Sulfatase_N"/>
</dbReference>
<keyword evidence="2" id="KW-1003">Cell membrane</keyword>
<dbReference type="Proteomes" id="UP000237230">
    <property type="component" value="Unassembled WGS sequence"/>
</dbReference>
<dbReference type="PANTHER" id="PTHR30443">
    <property type="entry name" value="INNER MEMBRANE PROTEIN"/>
    <property type="match status" value="1"/>
</dbReference>
<feature type="transmembrane region" description="Helical" evidence="7">
    <location>
        <begin position="48"/>
        <end position="66"/>
    </location>
</feature>
<dbReference type="InterPro" id="IPR040423">
    <property type="entry name" value="PEA_transferase"/>
</dbReference>
<feature type="transmembrane region" description="Helical" evidence="7">
    <location>
        <begin position="78"/>
        <end position="107"/>
    </location>
</feature>
<evidence type="ECO:0000256" key="1">
    <source>
        <dbReference type="ARBA" id="ARBA00004651"/>
    </source>
</evidence>
<reference evidence="9 10" key="2">
    <citation type="submission" date="2018-03" db="EMBL/GenBank/DDBJ databases">
        <title>Draft genome of Pseudomonas putida strain KH-21-114.</title>
        <authorList>
            <person name="Yoshizawa S."/>
            <person name="Khan N.H."/>
            <person name="Nishimura M."/>
            <person name="Chiura H.X."/>
            <person name="Ogura Y."/>
            <person name="Hayashi T."/>
            <person name="Kogure K."/>
        </authorList>
    </citation>
    <scope>NUCLEOTIDE SEQUENCE [LARGE SCALE GENOMIC DNA]</scope>
    <source>
        <strain evidence="9 10">KH-21-114</strain>
    </source>
</reference>
<dbReference type="SUPFAM" id="SSF53649">
    <property type="entry name" value="Alkaline phosphatase-like"/>
    <property type="match status" value="1"/>
</dbReference>
<dbReference type="RefSeq" id="WP_103447186.1">
    <property type="nucleotide sequence ID" value="NZ_MINH01000019.1"/>
</dbReference>
<dbReference type="Pfam" id="PF00884">
    <property type="entry name" value="Sulfatase"/>
    <property type="match status" value="1"/>
</dbReference>
<dbReference type="InterPro" id="IPR017850">
    <property type="entry name" value="Alkaline_phosphatase_core_sf"/>
</dbReference>
<dbReference type="EMBL" id="MINH01000019">
    <property type="protein sequence ID" value="POG10410.1"/>
    <property type="molecule type" value="Genomic_DNA"/>
</dbReference>
<dbReference type="GO" id="GO:0016776">
    <property type="term" value="F:phosphotransferase activity, phosphate group as acceptor"/>
    <property type="evidence" value="ECO:0007669"/>
    <property type="project" value="TreeGrafter"/>
</dbReference>
<dbReference type="GO" id="GO:0005886">
    <property type="term" value="C:plasma membrane"/>
    <property type="evidence" value="ECO:0007669"/>
    <property type="project" value="UniProtKB-SubCell"/>
</dbReference>
<dbReference type="Gene3D" id="3.40.720.10">
    <property type="entry name" value="Alkaline Phosphatase, subunit A"/>
    <property type="match status" value="1"/>
</dbReference>
<dbReference type="OrthoDB" id="9786870at2"/>
<feature type="domain" description="Sulfatase N-terminal" evidence="8">
    <location>
        <begin position="237"/>
        <end position="510"/>
    </location>
</feature>
<organism evidence="9 10">
    <name type="scientific">Pseudomonas putida</name>
    <name type="common">Arthrobacter siderocapsulatus</name>
    <dbReference type="NCBI Taxonomy" id="303"/>
    <lineage>
        <taxon>Bacteria</taxon>
        <taxon>Pseudomonadati</taxon>
        <taxon>Pseudomonadota</taxon>
        <taxon>Gammaproteobacteria</taxon>
        <taxon>Pseudomonadales</taxon>
        <taxon>Pseudomonadaceae</taxon>
        <taxon>Pseudomonas</taxon>
    </lineage>
</organism>
<evidence type="ECO:0000259" key="8">
    <source>
        <dbReference type="Pfam" id="PF00884"/>
    </source>
</evidence>
<accession>A0A2S3X4A3</accession>
<dbReference type="InterPro" id="IPR058130">
    <property type="entry name" value="PEA_transf_C"/>
</dbReference>